<keyword evidence="3" id="KW-1185">Reference proteome</keyword>
<organism evidence="2 3">
    <name type="scientific">Gymnopus androsaceus JB14</name>
    <dbReference type="NCBI Taxonomy" id="1447944"/>
    <lineage>
        <taxon>Eukaryota</taxon>
        <taxon>Fungi</taxon>
        <taxon>Dikarya</taxon>
        <taxon>Basidiomycota</taxon>
        <taxon>Agaricomycotina</taxon>
        <taxon>Agaricomycetes</taxon>
        <taxon>Agaricomycetidae</taxon>
        <taxon>Agaricales</taxon>
        <taxon>Marasmiineae</taxon>
        <taxon>Omphalotaceae</taxon>
        <taxon>Gymnopus</taxon>
    </lineage>
</organism>
<reference evidence="2" key="1">
    <citation type="journal article" date="2019" name="Environ. Microbiol.">
        <title>Fungal ecological strategies reflected in gene transcription - a case study of two litter decomposers.</title>
        <authorList>
            <person name="Barbi F."/>
            <person name="Kohler A."/>
            <person name="Barry K."/>
            <person name="Baskaran P."/>
            <person name="Daum C."/>
            <person name="Fauchery L."/>
            <person name="Ihrmark K."/>
            <person name="Kuo A."/>
            <person name="LaButti K."/>
            <person name="Lipzen A."/>
            <person name="Morin E."/>
            <person name="Grigoriev I.V."/>
            <person name="Henrissat B."/>
            <person name="Lindahl B."/>
            <person name="Martin F."/>
        </authorList>
    </citation>
    <scope>NUCLEOTIDE SEQUENCE</scope>
    <source>
        <strain evidence="2">JB14</strain>
    </source>
</reference>
<dbReference type="AlphaFoldDB" id="A0A6A4GWL2"/>
<name>A0A6A4GWL2_9AGAR</name>
<dbReference type="Proteomes" id="UP000799118">
    <property type="component" value="Unassembled WGS sequence"/>
</dbReference>
<dbReference type="OrthoDB" id="2246127at2759"/>
<evidence type="ECO:0000313" key="2">
    <source>
        <dbReference type="EMBL" id="KAE9390148.1"/>
    </source>
</evidence>
<dbReference type="PANTHER" id="PTHR31912:SF34">
    <property type="entry name" value="NOTOCHORD-RELATED PROTEIN"/>
    <property type="match status" value="1"/>
</dbReference>
<gene>
    <name evidence="2" type="ORF">BT96DRAFT_959844</name>
</gene>
<feature type="compositionally biased region" description="Polar residues" evidence="1">
    <location>
        <begin position="400"/>
        <end position="425"/>
    </location>
</feature>
<evidence type="ECO:0000256" key="1">
    <source>
        <dbReference type="SAM" id="MobiDB-lite"/>
    </source>
</evidence>
<proteinExistence type="predicted"/>
<dbReference type="EMBL" id="ML769668">
    <property type="protein sequence ID" value="KAE9390148.1"/>
    <property type="molecule type" value="Genomic_DNA"/>
</dbReference>
<feature type="region of interest" description="Disordered" evidence="1">
    <location>
        <begin position="394"/>
        <end position="453"/>
    </location>
</feature>
<accession>A0A6A4GWL2</accession>
<dbReference type="PANTHER" id="PTHR31912">
    <property type="entry name" value="IP13529P"/>
    <property type="match status" value="1"/>
</dbReference>
<evidence type="ECO:0000313" key="3">
    <source>
        <dbReference type="Proteomes" id="UP000799118"/>
    </source>
</evidence>
<protein>
    <submittedName>
        <fullName evidence="2">Uncharacterized protein</fullName>
    </submittedName>
</protein>
<sequence length="979" mass="110537">MTKMMRLREMHQSPIPSPDLKKKARAFTWYPWKDRITCTLDVLMHLPLSVFSQKQLDLFLWLLRVNGVSDVPSVKTMKSLNEALQKMCGIDTLCYDRALGNRYYVNSLAQIIAQEMANPEVRPKLHFYPEDSAERWLHEAPDNLLTPMARIRDQDYYIYEPAMLSDGTCCIPVRWFTRGEGSMPIVGDDQVNSGWRVVKTVDFEVPAEQFLKNLLELQVDAGPLYGLPHPSKLRGELFQDLELILWTFTNSNEGNRWRKLAGGRRVLSFPIWMYCDDTYGNVSKKWNKHNSFLFTAAGLTREDSQREYNVHFLCTSNTAPPLEMLDGIIDQLELAQENGIWAWDCSLNEPVLLLPWVLALLGDNPMQSEFAGHIGLRGKYFCRVCWVKGVDAKDRDATPDETSPSSAHSATSGDDTANANPTAQPVKTEHSVMVHTKQRSQVGKLRNRKESTQQLRSYLDDAKQLGTKTRIKASRTASGVKDTFQEHFLERLFGSYAKKRKSETKQAALDAEVKKLPEETTSPVWRIKGLDPHHDTPVEILHVILLGFLKYMWRDLVHNQLKKNKDFKELLETRISSFDVTGLETSALAGHTLVQYAGSLTGRDFRIIAQIAPDECRETWLALSRLVPLIWQPEIENINTFIPTLEHEIDHFLLCAARWTSRCILIIQCVIRAKSVHSNRQAPSRDIALAFAQGNRVRHLLSNGLFYLHQGDSTTQTGMTLYSSLCSLGKSASKVTPRIFSTDPSKWKSFGPGPKSLVSTPSAMLRHTANFRQCSQITMVNGRSCTVGGFFVLQNSHQQLYLAQVVEILQPERTIAAFSQQAGSILVQLIDSSSEAIAYRMPKVLFTGQYVMVDIKDILCAVNVQHHCVGRKCLAVDSRPVYQERHRKEGATKAAIRHESPEDLVLNTAQMRNAVLVQQFRIGSPTLNAQEIIMKSVQKEIAVRKVAKKAADEAQFLIAGAPGAGSSVRRGSQLRFEIV</sequence>